<organism evidence="3 4">
    <name type="scientific">Ichthyophthirius multifiliis</name>
    <name type="common">White spot disease agent</name>
    <name type="synonym">Ich</name>
    <dbReference type="NCBI Taxonomy" id="5932"/>
    <lineage>
        <taxon>Eukaryota</taxon>
        <taxon>Sar</taxon>
        <taxon>Alveolata</taxon>
        <taxon>Ciliophora</taxon>
        <taxon>Intramacronucleata</taxon>
        <taxon>Oligohymenophorea</taxon>
        <taxon>Hymenostomatida</taxon>
        <taxon>Ophryoglenina</taxon>
        <taxon>Ichthyophthirius</taxon>
    </lineage>
</organism>
<dbReference type="SUPFAM" id="SSF48452">
    <property type="entry name" value="TPR-like"/>
    <property type="match status" value="1"/>
</dbReference>
<evidence type="ECO:0008006" key="5">
    <source>
        <dbReference type="Google" id="ProtNLM"/>
    </source>
</evidence>
<evidence type="ECO:0000256" key="1">
    <source>
        <dbReference type="PROSITE-ProRule" id="PRU00339"/>
    </source>
</evidence>
<dbReference type="GeneID" id="14909521"/>
<evidence type="ECO:0000256" key="2">
    <source>
        <dbReference type="SAM" id="MobiDB-lite"/>
    </source>
</evidence>
<dbReference type="Proteomes" id="UP000008983">
    <property type="component" value="Unassembled WGS sequence"/>
</dbReference>
<reference evidence="3 4" key="1">
    <citation type="submission" date="2011-07" db="EMBL/GenBank/DDBJ databases">
        <authorList>
            <person name="Coyne R."/>
            <person name="Brami D."/>
            <person name="Johnson J."/>
            <person name="Hostetler J."/>
            <person name="Hannick L."/>
            <person name="Clark T."/>
            <person name="Cassidy-Hanley D."/>
            <person name="Inman J."/>
        </authorList>
    </citation>
    <scope>NUCLEOTIDE SEQUENCE [LARGE SCALE GENOMIC DNA]</scope>
    <source>
        <strain evidence="3 4">G5</strain>
    </source>
</reference>
<dbReference type="STRING" id="857967.G0QN61"/>
<keyword evidence="4" id="KW-1185">Reference proteome</keyword>
<name>G0QN61_ICHMU</name>
<dbReference type="PROSITE" id="PS50005">
    <property type="entry name" value="TPR"/>
    <property type="match status" value="1"/>
</dbReference>
<dbReference type="InterPro" id="IPR011990">
    <property type="entry name" value="TPR-like_helical_dom_sf"/>
</dbReference>
<dbReference type="Pfam" id="PF13424">
    <property type="entry name" value="TPR_12"/>
    <property type="match status" value="1"/>
</dbReference>
<dbReference type="OrthoDB" id="626167at2759"/>
<proteinExistence type="predicted"/>
<dbReference type="InParanoid" id="G0QN61"/>
<sequence length="410" mass="47416">MSERDIGKKQISQKIDGDPKISYFEFLMILGRIALDRTPKEQLKKADKNYKFGENITPKYDLDFIIRQIDNELQPIPPQYMPQGLDGKNAKVPPKVIGEQPPKPPVDKNAKKPQDKKGQEKKKKKGEEEEREIIWAGKPQPLPKKTYDYFQELNDNLEFKNALEISKRSGTMSHIEPLPIILEEMIYPIQTPAEPQKYLEAAILNQAQSNFECALEDINACYDMWLNIEQRNELIIANEIFFDYFKGSLFLSAGREDLALSSFYSSKYPADKLSLDSPDKALPYCGLGTAFYRMEEYTLALRCFLKARELREYAIGGDNMETATVYNNIGCSMMRLNRNLEAATYFELSYAIFDLEIGQFHIRTSTVARNYQKCKKQGISYLPEFKTMWITYEQDPLKKKKSNKKGKTKK</sequence>
<keyword evidence="1" id="KW-0802">TPR repeat</keyword>
<protein>
    <recommendedName>
        <fullName evidence="5">Tetratricopeptide repeat protein</fullName>
    </recommendedName>
</protein>
<dbReference type="RefSeq" id="XP_004037331.1">
    <property type="nucleotide sequence ID" value="XM_004037283.1"/>
</dbReference>
<gene>
    <name evidence="3" type="ORF">IMG5_055690</name>
</gene>
<accession>G0QN61</accession>
<dbReference type="AlphaFoldDB" id="G0QN61"/>
<dbReference type="EMBL" id="GL983466">
    <property type="protein sequence ID" value="EGR33345.1"/>
    <property type="molecule type" value="Genomic_DNA"/>
</dbReference>
<evidence type="ECO:0000313" key="4">
    <source>
        <dbReference type="Proteomes" id="UP000008983"/>
    </source>
</evidence>
<feature type="repeat" description="TPR" evidence="1">
    <location>
        <begin position="281"/>
        <end position="314"/>
    </location>
</feature>
<dbReference type="InterPro" id="IPR019734">
    <property type="entry name" value="TPR_rpt"/>
</dbReference>
<dbReference type="eggNOG" id="ENOG502SA3Y">
    <property type="taxonomic scope" value="Eukaryota"/>
</dbReference>
<feature type="compositionally biased region" description="Basic and acidic residues" evidence="2">
    <location>
        <begin position="105"/>
        <end position="118"/>
    </location>
</feature>
<feature type="region of interest" description="Disordered" evidence="2">
    <location>
        <begin position="75"/>
        <end position="131"/>
    </location>
</feature>
<evidence type="ECO:0000313" key="3">
    <source>
        <dbReference type="EMBL" id="EGR33345.1"/>
    </source>
</evidence>
<dbReference type="Gene3D" id="1.25.40.10">
    <property type="entry name" value="Tetratricopeptide repeat domain"/>
    <property type="match status" value="1"/>
</dbReference>